<gene>
    <name evidence="7" type="ORF">MICPUN_98105</name>
</gene>
<feature type="transmembrane region" description="Helical" evidence="6">
    <location>
        <begin position="125"/>
        <end position="150"/>
    </location>
</feature>
<evidence type="ECO:0000256" key="4">
    <source>
        <dbReference type="ARBA" id="ARBA00023136"/>
    </source>
</evidence>
<feature type="transmembrane region" description="Helical" evidence="6">
    <location>
        <begin position="42"/>
        <end position="62"/>
    </location>
</feature>
<dbReference type="RefSeq" id="XP_002505039.1">
    <property type="nucleotide sequence ID" value="XM_002504993.1"/>
</dbReference>
<comment type="subcellular location">
    <subcellularLocation>
        <location evidence="1">Membrane</location>
        <topology evidence="1">Multi-pass membrane protein</topology>
    </subcellularLocation>
</comment>
<reference evidence="7 8" key="1">
    <citation type="journal article" date="2009" name="Science">
        <title>Green evolution and dynamic adaptations revealed by genomes of the marine picoeukaryotes Micromonas.</title>
        <authorList>
            <person name="Worden A.Z."/>
            <person name="Lee J.H."/>
            <person name="Mock T."/>
            <person name="Rouze P."/>
            <person name="Simmons M.P."/>
            <person name="Aerts A.L."/>
            <person name="Allen A.E."/>
            <person name="Cuvelier M.L."/>
            <person name="Derelle E."/>
            <person name="Everett M.V."/>
            <person name="Foulon E."/>
            <person name="Grimwood J."/>
            <person name="Gundlach H."/>
            <person name="Henrissat B."/>
            <person name="Napoli C."/>
            <person name="McDonald S.M."/>
            <person name="Parker M.S."/>
            <person name="Rombauts S."/>
            <person name="Salamov A."/>
            <person name="Von Dassow P."/>
            <person name="Badger J.H."/>
            <person name="Coutinho P.M."/>
            <person name="Demir E."/>
            <person name="Dubchak I."/>
            <person name="Gentemann C."/>
            <person name="Eikrem W."/>
            <person name="Gready J.E."/>
            <person name="John U."/>
            <person name="Lanier W."/>
            <person name="Lindquist E.A."/>
            <person name="Lucas S."/>
            <person name="Mayer K.F."/>
            <person name="Moreau H."/>
            <person name="Not F."/>
            <person name="Otillar R."/>
            <person name="Panaud O."/>
            <person name="Pangilinan J."/>
            <person name="Paulsen I."/>
            <person name="Piegu B."/>
            <person name="Poliakov A."/>
            <person name="Robbens S."/>
            <person name="Schmutz J."/>
            <person name="Toulza E."/>
            <person name="Wyss T."/>
            <person name="Zelensky A."/>
            <person name="Zhou K."/>
            <person name="Armbrust E.V."/>
            <person name="Bhattacharya D."/>
            <person name="Goodenough U.W."/>
            <person name="Van de Peer Y."/>
            <person name="Grigoriev I.V."/>
        </authorList>
    </citation>
    <scope>NUCLEOTIDE SEQUENCE [LARGE SCALE GENOMIC DNA]</scope>
    <source>
        <strain evidence="8">RCC299 / NOUM17</strain>
    </source>
</reference>
<evidence type="ECO:0000256" key="1">
    <source>
        <dbReference type="ARBA" id="ARBA00004141"/>
    </source>
</evidence>
<evidence type="ECO:0000256" key="2">
    <source>
        <dbReference type="ARBA" id="ARBA00022692"/>
    </source>
</evidence>
<feature type="transmembrane region" description="Helical" evidence="6">
    <location>
        <begin position="396"/>
        <end position="419"/>
    </location>
</feature>
<sequence length="491" mass="54408">MPSDGYNWFLILVAIIASVVLVLINVYILVHFQHPEDRNQAWFPKLVVILGLTLAEMSILLLPLDVANRAACADSIVLSACNFALPMEQLWYAVYMSMFVMMVAVVPFTLFYYEQDHDMSAWGKTVSSGWWIGGTLVVLALILGLCYGFLGFVDFPTFASNGVNNGYACDADGGVPTETWSVRTTFPVYVIAVGSILSWVLFIAFGGVGVSAIPIDLVKSFLGRPKKVIARSEYIRIAGKIAEQTKAVMADAREVQREERGTGKTRKTRRALAEINKRLVQLEEDELILQKMYPQGEDRDASWTVTVMGYYASLGGGVVCGIVSILWMLHIGLYMFPDPPLTPFLNRFFVDLDSAFGLLGTGSFALFCFYLIMCVIKGNVKVGFRLLLWTVYPMRLGNTLMSAFLFNVNLIMLSSIAVIQFCAKAFDGYAAETSVSDIFGQEIENLRGLGAVFRENVFLYIFFAVACLSAIALGSDEVKAARQPRRNLESM</sequence>
<evidence type="ECO:0000313" key="7">
    <source>
        <dbReference type="EMBL" id="ACO66297.1"/>
    </source>
</evidence>
<dbReference type="InterPro" id="IPR006876">
    <property type="entry name" value="LMBR1-like_membr_prot"/>
</dbReference>
<evidence type="ECO:0000256" key="6">
    <source>
        <dbReference type="SAM" id="Phobius"/>
    </source>
</evidence>
<dbReference type="eggNOG" id="ENOG502QPKQ">
    <property type="taxonomic scope" value="Eukaryota"/>
</dbReference>
<keyword evidence="4 6" id="KW-0472">Membrane</keyword>
<dbReference type="GeneID" id="8247754"/>
<dbReference type="GO" id="GO:0016020">
    <property type="term" value="C:membrane"/>
    <property type="evidence" value="ECO:0007669"/>
    <property type="project" value="UniProtKB-SubCell"/>
</dbReference>
<protein>
    <recommendedName>
        <fullName evidence="9">LMBR1-like membrane protein</fullName>
    </recommendedName>
</protein>
<dbReference type="KEGG" id="mis:MICPUN_98105"/>
<keyword evidence="3 6" id="KW-1133">Transmembrane helix</keyword>
<dbReference type="PANTHER" id="PTHR31652:SF0">
    <property type="entry name" value="LIMR FAMILY PROTEIN DDB_G0283707-RELATED"/>
    <property type="match status" value="1"/>
</dbReference>
<feature type="transmembrane region" description="Helical" evidence="6">
    <location>
        <begin position="92"/>
        <end position="113"/>
    </location>
</feature>
<dbReference type="PANTHER" id="PTHR31652">
    <property type="entry name" value="LIMR FAMILY PROTEIN DDB_G0283707-RELATED"/>
    <property type="match status" value="1"/>
</dbReference>
<dbReference type="Proteomes" id="UP000002009">
    <property type="component" value="Chromosome 11"/>
</dbReference>
<dbReference type="STRING" id="296587.C1EEU0"/>
<dbReference type="EMBL" id="CP001330">
    <property type="protein sequence ID" value="ACO66297.1"/>
    <property type="molecule type" value="Genomic_DNA"/>
</dbReference>
<keyword evidence="2 6" id="KW-0812">Transmembrane</keyword>
<feature type="transmembrane region" description="Helical" evidence="6">
    <location>
        <begin position="356"/>
        <end position="376"/>
    </location>
</feature>
<organism evidence="7 8">
    <name type="scientific">Micromonas commoda (strain RCC299 / NOUM17 / CCMP2709)</name>
    <name type="common">Picoplanktonic green alga</name>
    <dbReference type="NCBI Taxonomy" id="296587"/>
    <lineage>
        <taxon>Eukaryota</taxon>
        <taxon>Viridiplantae</taxon>
        <taxon>Chlorophyta</taxon>
        <taxon>Mamiellophyceae</taxon>
        <taxon>Mamiellales</taxon>
        <taxon>Mamiellaceae</taxon>
        <taxon>Micromonas</taxon>
    </lineage>
</organism>
<dbReference type="OMA" id="KSAMCWV"/>
<feature type="transmembrane region" description="Helical" evidence="6">
    <location>
        <begin position="309"/>
        <end position="336"/>
    </location>
</feature>
<proteinExistence type="predicted"/>
<evidence type="ECO:0000313" key="8">
    <source>
        <dbReference type="Proteomes" id="UP000002009"/>
    </source>
</evidence>
<accession>C1EEU0</accession>
<keyword evidence="8" id="KW-1185">Reference proteome</keyword>
<evidence type="ECO:0000256" key="3">
    <source>
        <dbReference type="ARBA" id="ARBA00022989"/>
    </source>
</evidence>
<evidence type="ECO:0008006" key="9">
    <source>
        <dbReference type="Google" id="ProtNLM"/>
    </source>
</evidence>
<dbReference type="FunCoup" id="C1EEU0">
    <property type="interactions" value="1352"/>
</dbReference>
<dbReference type="OrthoDB" id="73273at2759"/>
<evidence type="ECO:0000256" key="5">
    <source>
        <dbReference type="SAM" id="Coils"/>
    </source>
</evidence>
<dbReference type="InParanoid" id="C1EEU0"/>
<dbReference type="AlphaFoldDB" id="C1EEU0"/>
<name>C1EEU0_MICCC</name>
<dbReference type="Pfam" id="PF04791">
    <property type="entry name" value="LMBR1"/>
    <property type="match status" value="2"/>
</dbReference>
<keyword evidence="5" id="KW-0175">Coiled coil</keyword>
<feature type="transmembrane region" description="Helical" evidence="6">
    <location>
        <begin position="188"/>
        <end position="217"/>
    </location>
</feature>
<feature type="transmembrane region" description="Helical" evidence="6">
    <location>
        <begin position="457"/>
        <end position="475"/>
    </location>
</feature>
<feature type="transmembrane region" description="Helical" evidence="6">
    <location>
        <begin position="6"/>
        <end position="30"/>
    </location>
</feature>
<feature type="coiled-coil region" evidence="5">
    <location>
        <begin position="265"/>
        <end position="292"/>
    </location>
</feature>